<dbReference type="SUPFAM" id="SSF52540">
    <property type="entry name" value="P-loop containing nucleoside triphosphate hydrolases"/>
    <property type="match status" value="1"/>
</dbReference>
<accession>A0A0M3AHB3</accession>
<comment type="caution">
    <text evidence="1">The sequence shown here is derived from an EMBL/GenBank/DDBJ whole genome shotgun (WGS) entry which is preliminary data.</text>
</comment>
<dbReference type="STRING" id="56193.YP76_25410"/>
<protein>
    <recommendedName>
        <fullName evidence="3">Recombinase RecA</fullName>
    </recommendedName>
</protein>
<proteinExistence type="predicted"/>
<dbReference type="PATRIC" id="fig|56193.3.peg.5365"/>
<dbReference type="AlphaFoldDB" id="A0A0M3AHB3"/>
<evidence type="ECO:0000313" key="1">
    <source>
        <dbReference type="EMBL" id="KKW89418.1"/>
    </source>
</evidence>
<name>A0A0M3AHB3_9SPHN</name>
<evidence type="ECO:0000313" key="2">
    <source>
        <dbReference type="Proteomes" id="UP000033874"/>
    </source>
</evidence>
<sequence length="407" mass="44354">MTVAPRDFADEIGDSAIVAAIHSAKPVRLVQATPYIWRDPATIPPRPWVYGRWFLRGTVACVVAPGGAGKSTMLAGTALALASGQDFLGKKVWEGPKRVWLWNLEDDMDELSRSIQAAAIHHELGPDDVGGRLFVDSGMEGAGLCTAVETDGQFRLLEPIYEALTAEIERRRIDVLIVDPFVSSHEVEENANSKIDKIAKAWGRVAKAANCVIVLVHHTSKAGAGDVTAMSARGAVALINAARSTLVLNRMTDEQAQELGITPEKRGRYVSVADDKHNRAPAEKADWFELIGVDLGNGVDAHPSDSIAVAVPWKLPDPFDDVTVEHIAQVQRIIADGEWRENAQSNQWAGRAVAEALGLDADAKADKGRIKSILRQWIANGVLKVERRKDRNREERPFVVVGRVVEA</sequence>
<dbReference type="Proteomes" id="UP000033874">
    <property type="component" value="Unassembled WGS sequence"/>
</dbReference>
<evidence type="ECO:0008006" key="3">
    <source>
        <dbReference type="Google" id="ProtNLM"/>
    </source>
</evidence>
<dbReference type="RefSeq" id="WP_046766162.1">
    <property type="nucleotide sequence ID" value="NZ_LBIC01000021.1"/>
</dbReference>
<keyword evidence="2" id="KW-1185">Reference proteome</keyword>
<gene>
    <name evidence="1" type="ORF">YP76_25410</name>
</gene>
<reference evidence="1 2" key="1">
    <citation type="submission" date="2015-04" db="EMBL/GenBank/DDBJ databases">
        <title>Genome sequence of aromatic hydrocarbons-degrading Sphingobium chungbukense DJ77.</title>
        <authorList>
            <person name="Kim Y.-C."/>
            <person name="Chae J.-C."/>
        </authorList>
    </citation>
    <scope>NUCLEOTIDE SEQUENCE [LARGE SCALE GENOMIC DNA]</scope>
    <source>
        <strain evidence="1 2">DJ77</strain>
    </source>
</reference>
<organism evidence="1 2">
    <name type="scientific">Sphingobium chungbukense</name>
    <dbReference type="NCBI Taxonomy" id="56193"/>
    <lineage>
        <taxon>Bacteria</taxon>
        <taxon>Pseudomonadati</taxon>
        <taxon>Pseudomonadota</taxon>
        <taxon>Alphaproteobacteria</taxon>
        <taxon>Sphingomonadales</taxon>
        <taxon>Sphingomonadaceae</taxon>
        <taxon>Sphingobium</taxon>
    </lineage>
</organism>
<dbReference type="InterPro" id="IPR027417">
    <property type="entry name" value="P-loop_NTPase"/>
</dbReference>
<dbReference type="EMBL" id="LBIC01000021">
    <property type="protein sequence ID" value="KKW89418.1"/>
    <property type="molecule type" value="Genomic_DNA"/>
</dbReference>
<dbReference type="Pfam" id="PF13481">
    <property type="entry name" value="AAA_25"/>
    <property type="match status" value="1"/>
</dbReference>
<dbReference type="Gene3D" id="3.40.50.300">
    <property type="entry name" value="P-loop containing nucleotide triphosphate hydrolases"/>
    <property type="match status" value="1"/>
</dbReference>